<dbReference type="OrthoDB" id="1911848at2759"/>
<dbReference type="GeneID" id="38114597"/>
<dbReference type="InterPro" id="IPR000719">
    <property type="entry name" value="Prot_kinase_dom"/>
</dbReference>
<dbReference type="AlphaFoldDB" id="A0A3D8SCL7"/>
<sequence>MDVGSIVGLVPVCYEIGAKVQQRVVIIDACWDRTKRQVDFMVRIAPIMDHDLSRVMNNLLAELNRTLSKAIDTIETVVGKEPHGRTSLLGFGFRAKKAAWVWKKDAVDAIIVDLEHWQRRFDPSWFLLMKISSPVIDSELAKARAAERQARGQATVANNPLAVAVGLRNVLPPNLEQAKSPILPYAPMEWLDICFSDVKAGRRVSGDSRWYIIDTIEVGPLARVRDISRDVRLLAAKLSQTDPLAFGLLNCKGVIGIPRQEPAYPEPGTSPGPASPEHLGLPSPSPRSRSRSPGSRDFSHFQLVFRIPEGMEVLQSLRQLLLNPDEHISLTQKIRIARELAKAVNYVHTFAFVHKNIRPESVLCFEDPNGSRSNVFLVGFDAFRAAGAGTIMAGDMSWDRNVYRHPLRQGDDPADRYRMQHDIYSLGVCLLEVGIWQSFVEYTGGDEVPPSGSPQPQFGQSYYRFQDWLREKKRKANPSEEPTSFLDSLAFKLKDYLVELARTRLPSRMGEQYTRVVVSCLTCLDDENEDFAGVDDTVSDDLVAVHFIETVMKLLDGISV</sequence>
<dbReference type="SUPFAM" id="SSF56112">
    <property type="entry name" value="Protein kinase-like (PK-like)"/>
    <property type="match status" value="1"/>
</dbReference>
<dbReference type="EMBL" id="PVWQ01000004">
    <property type="protein sequence ID" value="RDW83901.1"/>
    <property type="molecule type" value="Genomic_DNA"/>
</dbReference>
<dbReference type="PANTHER" id="PTHR37542">
    <property type="entry name" value="HELO DOMAIN-CONTAINING PROTEIN-RELATED"/>
    <property type="match status" value="1"/>
</dbReference>
<proteinExistence type="predicted"/>
<evidence type="ECO:0000259" key="2">
    <source>
        <dbReference type="PROSITE" id="PS50011"/>
    </source>
</evidence>
<evidence type="ECO:0000313" key="3">
    <source>
        <dbReference type="EMBL" id="RDW83901.1"/>
    </source>
</evidence>
<dbReference type="PANTHER" id="PTHR37542:SF1">
    <property type="entry name" value="PRION-INHIBITION AND PROPAGATION HELO DOMAIN-CONTAINING PROTEIN"/>
    <property type="match status" value="1"/>
</dbReference>
<feature type="compositionally biased region" description="Pro residues" evidence="1">
    <location>
        <begin position="264"/>
        <end position="274"/>
    </location>
</feature>
<gene>
    <name evidence="3" type="ORF">DSM5745_04227</name>
</gene>
<evidence type="ECO:0000313" key="4">
    <source>
        <dbReference type="Proteomes" id="UP000256690"/>
    </source>
</evidence>
<dbReference type="RefSeq" id="XP_026605239.1">
    <property type="nucleotide sequence ID" value="XM_026746243.1"/>
</dbReference>
<evidence type="ECO:0000256" key="1">
    <source>
        <dbReference type="SAM" id="MobiDB-lite"/>
    </source>
</evidence>
<keyword evidence="4" id="KW-1185">Reference proteome</keyword>
<dbReference type="InterPro" id="IPR011009">
    <property type="entry name" value="Kinase-like_dom_sf"/>
</dbReference>
<protein>
    <recommendedName>
        <fullName evidence="2">Protein kinase domain-containing protein</fullName>
    </recommendedName>
</protein>
<feature type="region of interest" description="Disordered" evidence="1">
    <location>
        <begin position="260"/>
        <end position="295"/>
    </location>
</feature>
<dbReference type="GO" id="GO:0005524">
    <property type="term" value="F:ATP binding"/>
    <property type="evidence" value="ECO:0007669"/>
    <property type="project" value="InterPro"/>
</dbReference>
<name>A0A3D8SCL7_9EURO</name>
<dbReference type="GO" id="GO:0004672">
    <property type="term" value="F:protein kinase activity"/>
    <property type="evidence" value="ECO:0007669"/>
    <property type="project" value="InterPro"/>
</dbReference>
<dbReference type="STRING" id="1810919.A0A3D8SCL7"/>
<accession>A0A3D8SCL7</accession>
<dbReference type="PROSITE" id="PS50011">
    <property type="entry name" value="PROTEIN_KINASE_DOM"/>
    <property type="match status" value="1"/>
</dbReference>
<comment type="caution">
    <text evidence="3">The sequence shown here is derived from an EMBL/GenBank/DDBJ whole genome shotgun (WGS) entry which is preliminary data.</text>
</comment>
<dbReference type="Proteomes" id="UP000256690">
    <property type="component" value="Unassembled WGS sequence"/>
</dbReference>
<dbReference type="Gene3D" id="1.10.510.10">
    <property type="entry name" value="Transferase(Phosphotransferase) domain 1"/>
    <property type="match status" value="1"/>
</dbReference>
<feature type="domain" description="Protein kinase" evidence="2">
    <location>
        <begin position="210"/>
        <end position="521"/>
    </location>
</feature>
<reference evidence="3 4" key="1">
    <citation type="journal article" date="2018" name="IMA Fungus">
        <title>IMA Genome-F 9: Draft genome sequence of Annulohypoxylon stygium, Aspergillus mulundensis, Berkeleyomyces basicola (syn. Thielaviopsis basicola), Ceratocystis smalleyi, two Cercospora beticola strains, Coleophoma cylindrospora, Fusarium fracticaudum, Phialophora cf. hyalina, and Morchella septimelata.</title>
        <authorList>
            <person name="Wingfield B.D."/>
            <person name="Bills G.F."/>
            <person name="Dong Y."/>
            <person name="Huang W."/>
            <person name="Nel W.J."/>
            <person name="Swalarsk-Parry B.S."/>
            <person name="Vaghefi N."/>
            <person name="Wilken P.M."/>
            <person name="An Z."/>
            <person name="de Beer Z.W."/>
            <person name="De Vos L."/>
            <person name="Chen L."/>
            <person name="Duong T.A."/>
            <person name="Gao Y."/>
            <person name="Hammerbacher A."/>
            <person name="Kikkert J.R."/>
            <person name="Li Y."/>
            <person name="Li H."/>
            <person name="Li K."/>
            <person name="Li Q."/>
            <person name="Liu X."/>
            <person name="Ma X."/>
            <person name="Naidoo K."/>
            <person name="Pethybridge S.J."/>
            <person name="Sun J."/>
            <person name="Steenkamp E.T."/>
            <person name="van der Nest M.A."/>
            <person name="van Wyk S."/>
            <person name="Wingfield M.J."/>
            <person name="Xiong C."/>
            <person name="Yue Q."/>
            <person name="Zhang X."/>
        </authorList>
    </citation>
    <scope>NUCLEOTIDE SEQUENCE [LARGE SCALE GENOMIC DNA]</scope>
    <source>
        <strain evidence="3 4">DSM 5745</strain>
    </source>
</reference>
<organism evidence="3 4">
    <name type="scientific">Aspergillus mulundensis</name>
    <dbReference type="NCBI Taxonomy" id="1810919"/>
    <lineage>
        <taxon>Eukaryota</taxon>
        <taxon>Fungi</taxon>
        <taxon>Dikarya</taxon>
        <taxon>Ascomycota</taxon>
        <taxon>Pezizomycotina</taxon>
        <taxon>Eurotiomycetes</taxon>
        <taxon>Eurotiomycetidae</taxon>
        <taxon>Eurotiales</taxon>
        <taxon>Aspergillaceae</taxon>
        <taxon>Aspergillus</taxon>
        <taxon>Aspergillus subgen. Nidulantes</taxon>
    </lineage>
</organism>